<comment type="caution">
    <text evidence="3">The sequence shown here is derived from an EMBL/GenBank/DDBJ whole genome shotgun (WGS) entry which is preliminary data.</text>
</comment>
<dbReference type="Pfam" id="PF04993">
    <property type="entry name" value="TfoX_N"/>
    <property type="match status" value="1"/>
</dbReference>
<dbReference type="EMBL" id="JAGQDG010000005">
    <property type="protein sequence ID" value="MBQ0936592.1"/>
    <property type="molecule type" value="Genomic_DNA"/>
</dbReference>
<proteinExistence type="predicted"/>
<keyword evidence="4" id="KW-1185">Reference proteome</keyword>
<protein>
    <submittedName>
        <fullName evidence="3">TfoX/Sxy family protein</fullName>
    </submittedName>
</protein>
<dbReference type="PANTHER" id="PTHR36121">
    <property type="entry name" value="PROTEIN SXY"/>
    <property type="match status" value="1"/>
</dbReference>
<dbReference type="Gene3D" id="3.30.1460.30">
    <property type="entry name" value="YgaC/TfoX-N like chaperone"/>
    <property type="match status" value="1"/>
</dbReference>
<evidence type="ECO:0000313" key="3">
    <source>
        <dbReference type="EMBL" id="MBQ0936592.1"/>
    </source>
</evidence>
<gene>
    <name evidence="3" type="ORF">KAK11_14740</name>
</gene>
<evidence type="ECO:0000256" key="1">
    <source>
        <dbReference type="SAM" id="MobiDB-lite"/>
    </source>
</evidence>
<sequence length="140" mass="15526">MKTPPPSAELLAWALELLSPQGRVRSRRMFGGHGIYVDDLFIALILNDQLYLKADEHNQARFEAAGCSRFEYIMADGRMGHLRYYTVPAEALESVAEMQPWAREAMASALRAKASKAPAKPRTRAASSAKPAAKRRLAKP</sequence>
<dbReference type="InterPro" id="IPR047525">
    <property type="entry name" value="TfoX-like"/>
</dbReference>
<feature type="region of interest" description="Disordered" evidence="1">
    <location>
        <begin position="112"/>
        <end position="140"/>
    </location>
</feature>
<feature type="domain" description="TfoX N-terminal" evidence="2">
    <location>
        <begin position="16"/>
        <end position="108"/>
    </location>
</feature>
<dbReference type="RefSeq" id="WP_210809952.1">
    <property type="nucleotide sequence ID" value="NZ_JAGQDG010000005.1"/>
</dbReference>
<dbReference type="SUPFAM" id="SSF159894">
    <property type="entry name" value="YgaC/TfoX-N like"/>
    <property type="match status" value="1"/>
</dbReference>
<organism evidence="3 4">
    <name type="scientific">Ideonella paludis</name>
    <dbReference type="NCBI Taxonomy" id="1233411"/>
    <lineage>
        <taxon>Bacteria</taxon>
        <taxon>Pseudomonadati</taxon>
        <taxon>Pseudomonadota</taxon>
        <taxon>Betaproteobacteria</taxon>
        <taxon>Burkholderiales</taxon>
        <taxon>Sphaerotilaceae</taxon>
        <taxon>Ideonella</taxon>
    </lineage>
</organism>
<name>A0ABS5DZM1_9BURK</name>
<evidence type="ECO:0000259" key="2">
    <source>
        <dbReference type="Pfam" id="PF04993"/>
    </source>
</evidence>
<feature type="compositionally biased region" description="Low complexity" evidence="1">
    <location>
        <begin position="112"/>
        <end position="131"/>
    </location>
</feature>
<evidence type="ECO:0000313" key="4">
    <source>
        <dbReference type="Proteomes" id="UP000672097"/>
    </source>
</evidence>
<dbReference type="InterPro" id="IPR007076">
    <property type="entry name" value="TfoX_N"/>
</dbReference>
<dbReference type="Proteomes" id="UP000672097">
    <property type="component" value="Unassembled WGS sequence"/>
</dbReference>
<reference evidence="3 4" key="1">
    <citation type="submission" date="2021-04" db="EMBL/GenBank/DDBJ databases">
        <title>The genome sequence of type strain Ideonella paludis KCTC 32238.</title>
        <authorList>
            <person name="Liu Y."/>
        </authorList>
    </citation>
    <scope>NUCLEOTIDE SEQUENCE [LARGE SCALE GENOMIC DNA]</scope>
    <source>
        <strain evidence="3 4">KCTC 32238</strain>
    </source>
</reference>
<dbReference type="PANTHER" id="PTHR36121:SF1">
    <property type="entry name" value="PROTEIN SXY"/>
    <property type="match status" value="1"/>
</dbReference>
<accession>A0ABS5DZM1</accession>